<dbReference type="Proteomes" id="UP000215914">
    <property type="component" value="Chromosome 5"/>
</dbReference>
<dbReference type="EMBL" id="MNCJ02000332">
    <property type="protein sequence ID" value="KAF5754150.1"/>
    <property type="molecule type" value="Genomic_DNA"/>
</dbReference>
<dbReference type="InParanoid" id="A0A251ULS4"/>
<sequence>MLSTNMERIPACIRILTWNCCRKLLEAKKKGRMYGISTMVASRVVMMGAQERSDNDEVERLMEKIAELEQDKIKKHVMMEIIEEVARLYVEMNAKIQMFSKNRHKTCHQLKMR</sequence>
<accession>A0A251ULS4</accession>
<dbReference type="AlphaFoldDB" id="A0A251ULS4"/>
<reference evidence="2" key="2">
    <citation type="submission" date="2017-02" db="EMBL/GenBank/DDBJ databases">
        <title>Sunflower complete genome.</title>
        <authorList>
            <person name="Langlade N."/>
            <person name="Munos S."/>
        </authorList>
    </citation>
    <scope>NUCLEOTIDE SEQUENCE [LARGE SCALE GENOMIC DNA]</scope>
    <source>
        <tissue evidence="2">Leaves</tissue>
    </source>
</reference>
<evidence type="ECO:0000313" key="3">
    <source>
        <dbReference type="Proteomes" id="UP000215914"/>
    </source>
</evidence>
<proteinExistence type="predicted"/>
<name>A0A251ULS4_HELAN</name>
<protein>
    <submittedName>
        <fullName evidence="2">Uncharacterized protein</fullName>
    </submittedName>
</protein>
<keyword evidence="3" id="KW-1185">Reference proteome</keyword>
<reference evidence="1 3" key="1">
    <citation type="journal article" date="2017" name="Nature">
        <title>The sunflower genome provides insights into oil metabolism, flowering and Asterid evolution.</title>
        <authorList>
            <person name="Badouin H."/>
            <person name="Gouzy J."/>
            <person name="Grassa C.J."/>
            <person name="Murat F."/>
            <person name="Staton S.E."/>
            <person name="Cottret L."/>
            <person name="Lelandais-Briere C."/>
            <person name="Owens G.L."/>
            <person name="Carrere S."/>
            <person name="Mayjonade B."/>
            <person name="Legrand L."/>
            <person name="Gill N."/>
            <person name="Kane N.C."/>
            <person name="Bowers J.E."/>
            <person name="Hubner S."/>
            <person name="Bellec A."/>
            <person name="Berard A."/>
            <person name="Berges H."/>
            <person name="Blanchet N."/>
            <person name="Boniface M.C."/>
            <person name="Brunel D."/>
            <person name="Catrice O."/>
            <person name="Chaidir N."/>
            <person name="Claudel C."/>
            <person name="Donnadieu C."/>
            <person name="Faraut T."/>
            <person name="Fievet G."/>
            <person name="Helmstetter N."/>
            <person name="King M."/>
            <person name="Knapp S.J."/>
            <person name="Lai Z."/>
            <person name="Le Paslier M.C."/>
            <person name="Lippi Y."/>
            <person name="Lorenzon L."/>
            <person name="Mandel J.R."/>
            <person name="Marage G."/>
            <person name="Marchand G."/>
            <person name="Marquand E."/>
            <person name="Bret-Mestries E."/>
            <person name="Morien E."/>
            <person name="Nambeesan S."/>
            <person name="Nguyen T."/>
            <person name="Pegot-Espagnet P."/>
            <person name="Pouilly N."/>
            <person name="Raftis F."/>
            <person name="Sallet E."/>
            <person name="Schiex T."/>
            <person name="Thomas J."/>
            <person name="Vandecasteele C."/>
            <person name="Vares D."/>
            <person name="Vear F."/>
            <person name="Vautrin S."/>
            <person name="Crespi M."/>
            <person name="Mangin B."/>
            <person name="Burke J.M."/>
            <person name="Salse J."/>
            <person name="Munos S."/>
            <person name="Vincourt P."/>
            <person name="Rieseberg L.H."/>
            <person name="Langlade N.B."/>
        </authorList>
    </citation>
    <scope>NUCLEOTIDE SEQUENCE [LARGE SCALE GENOMIC DNA]</scope>
    <source>
        <strain evidence="3">cv. SF193</strain>
        <tissue evidence="1">Leaves</tissue>
    </source>
</reference>
<dbReference type="Gramene" id="mRNA:HanXRQr2_Chr17g0788001">
    <property type="protein sequence ID" value="mRNA:HanXRQr2_Chr17g0788001"/>
    <property type="gene ID" value="HanXRQr2_Chr17g0788001"/>
</dbReference>
<reference evidence="1" key="3">
    <citation type="submission" date="2020-06" db="EMBL/GenBank/DDBJ databases">
        <title>Helianthus annuus Genome sequencing and assembly Release 2.</title>
        <authorList>
            <person name="Gouzy J."/>
            <person name="Langlade N."/>
            <person name="Munos S."/>
        </authorList>
    </citation>
    <scope>NUCLEOTIDE SEQUENCE</scope>
    <source>
        <tissue evidence="1">Leaves</tissue>
    </source>
</reference>
<dbReference type="EMBL" id="CM007894">
    <property type="protein sequence ID" value="OTG23712.1"/>
    <property type="molecule type" value="Genomic_DNA"/>
</dbReference>
<evidence type="ECO:0000313" key="2">
    <source>
        <dbReference type="EMBL" id="OTG23712.1"/>
    </source>
</evidence>
<organism evidence="2 3">
    <name type="scientific">Helianthus annuus</name>
    <name type="common">Common sunflower</name>
    <dbReference type="NCBI Taxonomy" id="4232"/>
    <lineage>
        <taxon>Eukaryota</taxon>
        <taxon>Viridiplantae</taxon>
        <taxon>Streptophyta</taxon>
        <taxon>Embryophyta</taxon>
        <taxon>Tracheophyta</taxon>
        <taxon>Spermatophyta</taxon>
        <taxon>Magnoliopsida</taxon>
        <taxon>eudicotyledons</taxon>
        <taxon>Gunneridae</taxon>
        <taxon>Pentapetalae</taxon>
        <taxon>asterids</taxon>
        <taxon>campanulids</taxon>
        <taxon>Asterales</taxon>
        <taxon>Asteraceae</taxon>
        <taxon>Asteroideae</taxon>
        <taxon>Heliantheae alliance</taxon>
        <taxon>Heliantheae</taxon>
        <taxon>Helianthus</taxon>
    </lineage>
</organism>
<evidence type="ECO:0000313" key="1">
    <source>
        <dbReference type="EMBL" id="KAF5754150.1"/>
    </source>
</evidence>
<gene>
    <name evidence="2" type="ORF">HannXRQ_Chr05g0128741</name>
    <name evidence="1" type="ORF">HanXRQr2_Chr17g0788001</name>
</gene>